<dbReference type="EMBL" id="ACCL02000016">
    <property type="protein sequence ID" value="EET59734.1"/>
    <property type="molecule type" value="Genomic_DNA"/>
</dbReference>
<dbReference type="Proteomes" id="UP000005561">
    <property type="component" value="Unassembled WGS sequence"/>
</dbReference>
<reference evidence="1" key="1">
    <citation type="submission" date="2009-07" db="EMBL/GenBank/DDBJ databases">
        <authorList>
            <person name="Weinstock G."/>
            <person name="Sodergren E."/>
            <person name="Clifton S."/>
            <person name="Fulton L."/>
            <person name="Fulton B."/>
            <person name="Courtney L."/>
            <person name="Fronick C."/>
            <person name="Harrison M."/>
            <person name="Strong C."/>
            <person name="Farmer C."/>
            <person name="Delahaunty K."/>
            <person name="Markovic C."/>
            <person name="Hall O."/>
            <person name="Minx P."/>
            <person name="Tomlinson C."/>
            <person name="Mitreva M."/>
            <person name="Nelson J."/>
            <person name="Hou S."/>
            <person name="Wollam A."/>
            <person name="Pepin K.H."/>
            <person name="Johnson M."/>
            <person name="Bhonagiri V."/>
            <person name="Nash W.E."/>
            <person name="Warren W."/>
            <person name="Chinwalla A."/>
            <person name="Mardis E.R."/>
            <person name="Wilson R.K."/>
        </authorList>
    </citation>
    <scope>NUCLEOTIDE SEQUENCE [LARGE SCALE GENOMIC DNA]</scope>
    <source>
        <strain evidence="1">DSM 14469</strain>
    </source>
</reference>
<proteinExistence type="predicted"/>
<dbReference type="AlphaFoldDB" id="C6LI79"/>
<gene>
    <name evidence="1" type="ORF">BRYFOR_08350</name>
</gene>
<sequence>MLLIVTFANPFKIRFANGASNYLYIMQENFSLIIPKYLYMIKVGISYFPTFIEMEV</sequence>
<organism evidence="1 2">
    <name type="scientific">Marvinbryantia formatexigens DSM 14469</name>
    <dbReference type="NCBI Taxonomy" id="478749"/>
    <lineage>
        <taxon>Bacteria</taxon>
        <taxon>Bacillati</taxon>
        <taxon>Bacillota</taxon>
        <taxon>Clostridia</taxon>
        <taxon>Lachnospirales</taxon>
        <taxon>Lachnospiraceae</taxon>
        <taxon>Marvinbryantia</taxon>
    </lineage>
</organism>
<evidence type="ECO:0000313" key="1">
    <source>
        <dbReference type="EMBL" id="EET59734.1"/>
    </source>
</evidence>
<evidence type="ECO:0000313" key="2">
    <source>
        <dbReference type="Proteomes" id="UP000005561"/>
    </source>
</evidence>
<protein>
    <submittedName>
        <fullName evidence="1">Uncharacterized protein</fullName>
    </submittedName>
</protein>
<name>C6LI79_9FIRM</name>
<comment type="caution">
    <text evidence="1">The sequence shown here is derived from an EMBL/GenBank/DDBJ whole genome shotgun (WGS) entry which is preliminary data.</text>
</comment>
<accession>C6LI79</accession>
<keyword evidence="2" id="KW-1185">Reference proteome</keyword>